<evidence type="ECO:0000313" key="5">
    <source>
        <dbReference type="EMBL" id="STZ42086.1"/>
    </source>
</evidence>
<evidence type="ECO:0000256" key="1">
    <source>
        <dbReference type="SAM" id="MobiDB-lite"/>
    </source>
</evidence>
<evidence type="ECO:0000256" key="2">
    <source>
        <dbReference type="SAM" id="Phobius"/>
    </source>
</evidence>
<gene>
    <name evidence="5" type="ORF">NCTC10742_01296</name>
</gene>
<feature type="domain" description="DUF4349" evidence="4">
    <location>
        <begin position="68"/>
        <end position="277"/>
    </location>
</feature>
<feature type="compositionally biased region" description="Pro residues" evidence="1">
    <location>
        <begin position="289"/>
        <end position="309"/>
    </location>
</feature>
<dbReference type="InterPro" id="IPR025645">
    <property type="entry name" value="DUF4349"/>
</dbReference>
<feature type="region of interest" description="Disordered" evidence="1">
    <location>
        <begin position="286"/>
        <end position="316"/>
    </location>
</feature>
<dbReference type="Proteomes" id="UP000254291">
    <property type="component" value="Unassembled WGS sequence"/>
</dbReference>
<dbReference type="Pfam" id="PF14257">
    <property type="entry name" value="DUF4349"/>
    <property type="match status" value="1"/>
</dbReference>
<feature type="region of interest" description="Disordered" evidence="1">
    <location>
        <begin position="26"/>
        <end position="64"/>
    </location>
</feature>
<evidence type="ECO:0000313" key="6">
    <source>
        <dbReference type="Proteomes" id="UP000254291"/>
    </source>
</evidence>
<accession>A0A378SJL4</accession>
<feature type="signal peptide" evidence="3">
    <location>
        <begin position="1"/>
        <end position="25"/>
    </location>
</feature>
<dbReference type="AlphaFoldDB" id="A0A378SJL4"/>
<sequence length="316" mass="32713">MNKIARPLALAVSGLAALGIVTACAGSSGPAREGPATQTAPGGSAAMDAAGPAPEFGPPQAPPTVEKRDVVRTAAMTVMVADPSKAADEAAVIAERAQGRVDSRTEDAGSGSGRASTTVTLRVPVAELDATVRELKTLGTVETASTTAEDVTAQRVDLDARIEALQVSVDRLLAIMRDARDPEALIAAEEALSQRQADLDSLRAQRDALGDRISYSTVDVAFFAEQVGGPAPKKYEGFFGQVQRGWDGLVAVVSGAVLLFGFLLPWLGVLAVVGVVIYGLIRWSRARTAPPPPAPDLTPPDEPAPPPSAEPASPRR</sequence>
<evidence type="ECO:0000259" key="4">
    <source>
        <dbReference type="Pfam" id="PF14257"/>
    </source>
</evidence>
<dbReference type="RefSeq" id="WP_011895749.1">
    <property type="nucleotide sequence ID" value="NZ_JACKST010000067.1"/>
</dbReference>
<dbReference type="PROSITE" id="PS51257">
    <property type="entry name" value="PROKAR_LIPOPROTEIN"/>
    <property type="match status" value="1"/>
</dbReference>
<dbReference type="EMBL" id="UGQM01000001">
    <property type="protein sequence ID" value="STZ42086.1"/>
    <property type="molecule type" value="Genomic_DNA"/>
</dbReference>
<reference evidence="5 6" key="1">
    <citation type="submission" date="2018-06" db="EMBL/GenBank/DDBJ databases">
        <authorList>
            <consortium name="Pathogen Informatics"/>
            <person name="Doyle S."/>
        </authorList>
    </citation>
    <scope>NUCLEOTIDE SEQUENCE [LARGE SCALE GENOMIC DNA]</scope>
    <source>
        <strain evidence="5 6">NCTC10742</strain>
    </source>
</reference>
<name>A0A378SJL4_9MYCO</name>
<feature type="chain" id="PRO_5016821734" description="DUF4349 domain-containing protein" evidence="3">
    <location>
        <begin position="26"/>
        <end position="316"/>
    </location>
</feature>
<keyword evidence="3" id="KW-0732">Signal</keyword>
<organism evidence="5 6">
    <name type="scientific">Mycolicibacterium gilvum</name>
    <dbReference type="NCBI Taxonomy" id="1804"/>
    <lineage>
        <taxon>Bacteria</taxon>
        <taxon>Bacillati</taxon>
        <taxon>Actinomycetota</taxon>
        <taxon>Actinomycetes</taxon>
        <taxon>Mycobacteriales</taxon>
        <taxon>Mycobacteriaceae</taxon>
        <taxon>Mycolicibacterium</taxon>
    </lineage>
</organism>
<evidence type="ECO:0000256" key="3">
    <source>
        <dbReference type="SAM" id="SignalP"/>
    </source>
</evidence>
<protein>
    <recommendedName>
        <fullName evidence="4">DUF4349 domain-containing protein</fullName>
    </recommendedName>
</protein>
<keyword evidence="2" id="KW-0472">Membrane</keyword>
<feature type="transmembrane region" description="Helical" evidence="2">
    <location>
        <begin position="248"/>
        <end position="281"/>
    </location>
</feature>
<keyword evidence="2" id="KW-1133">Transmembrane helix</keyword>
<proteinExistence type="predicted"/>
<keyword evidence="2" id="KW-0812">Transmembrane</keyword>